<feature type="chain" id="PRO_5047159324" description="M23ase beta-sheet core domain-containing protein" evidence="1">
    <location>
        <begin position="33"/>
        <end position="256"/>
    </location>
</feature>
<dbReference type="Gene3D" id="2.70.70.10">
    <property type="entry name" value="Glucose Permease (Domain IIA)"/>
    <property type="match status" value="1"/>
</dbReference>
<dbReference type="PANTHER" id="PTHR21666:SF270">
    <property type="entry name" value="MUREIN HYDROLASE ACTIVATOR ENVC"/>
    <property type="match status" value="1"/>
</dbReference>
<evidence type="ECO:0000313" key="3">
    <source>
        <dbReference type="EMBL" id="GAA2935064.1"/>
    </source>
</evidence>
<dbReference type="PANTHER" id="PTHR21666">
    <property type="entry name" value="PEPTIDASE-RELATED"/>
    <property type="match status" value="1"/>
</dbReference>
<keyword evidence="4" id="KW-1185">Reference proteome</keyword>
<dbReference type="Proteomes" id="UP001500403">
    <property type="component" value="Unassembled WGS sequence"/>
</dbReference>
<protein>
    <recommendedName>
        <fullName evidence="2">M23ase beta-sheet core domain-containing protein</fullName>
    </recommendedName>
</protein>
<comment type="caution">
    <text evidence="3">The sequence shown here is derived from an EMBL/GenBank/DDBJ whole genome shotgun (WGS) entry which is preliminary data.</text>
</comment>
<keyword evidence="1" id="KW-0732">Signal</keyword>
<dbReference type="InterPro" id="IPR011055">
    <property type="entry name" value="Dup_hybrid_motif"/>
</dbReference>
<evidence type="ECO:0000313" key="4">
    <source>
        <dbReference type="Proteomes" id="UP001500403"/>
    </source>
</evidence>
<dbReference type="SUPFAM" id="SSF51261">
    <property type="entry name" value="Duplicated hybrid motif"/>
    <property type="match status" value="1"/>
</dbReference>
<feature type="domain" description="M23ase beta-sheet core" evidence="2">
    <location>
        <begin position="57"/>
        <end position="145"/>
    </location>
</feature>
<feature type="signal peptide" evidence="1">
    <location>
        <begin position="1"/>
        <end position="32"/>
    </location>
</feature>
<dbReference type="InterPro" id="IPR016047">
    <property type="entry name" value="M23ase_b-sheet_dom"/>
</dbReference>
<reference evidence="3 4" key="1">
    <citation type="journal article" date="2019" name="Int. J. Syst. Evol. Microbiol.">
        <title>The Global Catalogue of Microorganisms (GCM) 10K type strain sequencing project: providing services to taxonomists for standard genome sequencing and annotation.</title>
        <authorList>
            <consortium name="The Broad Institute Genomics Platform"/>
            <consortium name="The Broad Institute Genome Sequencing Center for Infectious Disease"/>
            <person name="Wu L."/>
            <person name="Ma J."/>
        </authorList>
    </citation>
    <scope>NUCLEOTIDE SEQUENCE [LARGE SCALE GENOMIC DNA]</scope>
    <source>
        <strain evidence="3 4">JCM 9088</strain>
    </source>
</reference>
<organism evidence="3 4">
    <name type="scientific">Streptomyces enissocaesilis</name>
    <dbReference type="NCBI Taxonomy" id="332589"/>
    <lineage>
        <taxon>Bacteria</taxon>
        <taxon>Bacillati</taxon>
        <taxon>Actinomycetota</taxon>
        <taxon>Actinomycetes</taxon>
        <taxon>Kitasatosporales</taxon>
        <taxon>Streptomycetaceae</taxon>
        <taxon>Streptomyces</taxon>
        <taxon>Streptomyces rochei group</taxon>
    </lineage>
</organism>
<sequence>MRTLKRTKSMGLLVATVVAAGLVPLTAGTAGAAPVAAAAATGSCPTAGTVTQGYHSGHDGVDIANNRGTPIYSTGAGTVIVSGTASGYGQWIRIRHDDGTVTEYGHMYERLVSVNQRVNSGQLIARMGSEGQSTGPHLHFEAHASTASTRGMDPVSYLSARGVNLPCTPGSGTPGTNFTTWGTSVRVRQEPRLNAAVVRTLTGPTAVYVQCQTRGDSVTAEGHTNDAWSYIPALGGYITNIYIDHPAAWLPGVNQC</sequence>
<gene>
    <name evidence="3" type="ORF">GCM10010446_20000</name>
</gene>
<dbReference type="Pfam" id="PF01551">
    <property type="entry name" value="Peptidase_M23"/>
    <property type="match status" value="1"/>
</dbReference>
<evidence type="ECO:0000259" key="2">
    <source>
        <dbReference type="Pfam" id="PF01551"/>
    </source>
</evidence>
<dbReference type="EMBL" id="BAAAUD010000020">
    <property type="protein sequence ID" value="GAA2935064.1"/>
    <property type="molecule type" value="Genomic_DNA"/>
</dbReference>
<dbReference type="CDD" id="cd12797">
    <property type="entry name" value="M23_peptidase"/>
    <property type="match status" value="1"/>
</dbReference>
<proteinExistence type="predicted"/>
<name>A0ABN3X1W8_9ACTN</name>
<accession>A0ABN3X1W8</accession>
<evidence type="ECO:0000256" key="1">
    <source>
        <dbReference type="SAM" id="SignalP"/>
    </source>
</evidence>
<dbReference type="InterPro" id="IPR050570">
    <property type="entry name" value="Cell_wall_metabolism_enzyme"/>
</dbReference>
<dbReference type="RefSeq" id="WP_344493559.1">
    <property type="nucleotide sequence ID" value="NZ_BAAAUD010000020.1"/>
</dbReference>